<dbReference type="EMBL" id="CP024091">
    <property type="protein sequence ID" value="ATP57961.1"/>
    <property type="molecule type" value="Genomic_DNA"/>
</dbReference>
<dbReference type="CDD" id="cd03354">
    <property type="entry name" value="LbH_SAT"/>
    <property type="match status" value="1"/>
</dbReference>
<evidence type="ECO:0000256" key="3">
    <source>
        <dbReference type="ARBA" id="ARBA00022737"/>
    </source>
</evidence>
<dbReference type="GO" id="GO:0006535">
    <property type="term" value="P:cysteine biosynthetic process from serine"/>
    <property type="evidence" value="ECO:0007669"/>
    <property type="project" value="InterPro"/>
</dbReference>
<reference evidence="6 7" key="1">
    <citation type="submission" date="2017-10" db="EMBL/GenBank/DDBJ databases">
        <title>Whole genome of Pedobacter ginsengisoli T01R-27 isolated from tomato rhizosphere.</title>
        <authorList>
            <person name="Weon H.-Y."/>
            <person name="Lee S.A."/>
            <person name="Sang M.K."/>
            <person name="Song J."/>
        </authorList>
    </citation>
    <scope>NUCLEOTIDE SEQUENCE [LARGE SCALE GENOMIC DNA]</scope>
    <source>
        <strain evidence="6 7">T01R-27</strain>
    </source>
</reference>
<keyword evidence="4 5" id="KW-0012">Acyltransferase</keyword>
<accession>A0A2D1U8N4</accession>
<dbReference type="Pfam" id="PF00132">
    <property type="entry name" value="Hexapep"/>
    <property type="match status" value="1"/>
</dbReference>
<dbReference type="SUPFAM" id="SSF51161">
    <property type="entry name" value="Trimeric LpxA-like enzymes"/>
    <property type="match status" value="1"/>
</dbReference>
<organism evidence="6 7">
    <name type="scientific">Pedobacter ginsengisoli</name>
    <dbReference type="NCBI Taxonomy" id="363852"/>
    <lineage>
        <taxon>Bacteria</taxon>
        <taxon>Pseudomonadati</taxon>
        <taxon>Bacteroidota</taxon>
        <taxon>Sphingobacteriia</taxon>
        <taxon>Sphingobacteriales</taxon>
        <taxon>Sphingobacteriaceae</taxon>
        <taxon>Pedobacter</taxon>
    </lineage>
</organism>
<evidence type="ECO:0000256" key="2">
    <source>
        <dbReference type="ARBA" id="ARBA00022679"/>
    </source>
</evidence>
<evidence type="ECO:0000256" key="1">
    <source>
        <dbReference type="ARBA" id="ARBA00007274"/>
    </source>
</evidence>
<dbReference type="PROSITE" id="PS00101">
    <property type="entry name" value="HEXAPEP_TRANSFERASES"/>
    <property type="match status" value="1"/>
</dbReference>
<dbReference type="OrthoDB" id="9814490at2"/>
<comment type="catalytic activity">
    <reaction evidence="5">
        <text>L-serine + acetyl-CoA = O-acetyl-L-serine + CoA</text>
        <dbReference type="Rhea" id="RHEA:24560"/>
        <dbReference type="ChEBI" id="CHEBI:33384"/>
        <dbReference type="ChEBI" id="CHEBI:57287"/>
        <dbReference type="ChEBI" id="CHEBI:57288"/>
        <dbReference type="ChEBI" id="CHEBI:58340"/>
        <dbReference type="EC" id="2.3.1.30"/>
    </reaction>
</comment>
<keyword evidence="7" id="KW-1185">Reference proteome</keyword>
<evidence type="ECO:0000313" key="7">
    <source>
        <dbReference type="Proteomes" id="UP000223749"/>
    </source>
</evidence>
<dbReference type="InterPro" id="IPR018357">
    <property type="entry name" value="Hexapep_transf_CS"/>
</dbReference>
<dbReference type="Proteomes" id="UP000223749">
    <property type="component" value="Chromosome"/>
</dbReference>
<proteinExistence type="inferred from homology"/>
<sequence>MIRVFELIKSDLYRYYGKTDKRTFLKSFFLVEGFRFMFFYRIKSTLSKKNPLYWLFYIIVRHYSYKYGFQFFSAKIGKGFYIGHFGNIIINGGTHIGDNVNISPGVVIGQVSRGRLKGVPKIGNNVWIGSNVVIVGNIKVGNNVLIAPGTYVTTDVPDFSLVRGNPCEISSSRGVEGYVCNAWLVEDGNE</sequence>
<dbReference type="AlphaFoldDB" id="A0A2D1U8N4"/>
<evidence type="ECO:0000256" key="5">
    <source>
        <dbReference type="PIRNR" id="PIRNR000441"/>
    </source>
</evidence>
<dbReference type="InterPro" id="IPR011004">
    <property type="entry name" value="Trimer_LpxA-like_sf"/>
</dbReference>
<evidence type="ECO:0000313" key="6">
    <source>
        <dbReference type="EMBL" id="ATP57961.1"/>
    </source>
</evidence>
<dbReference type="PANTHER" id="PTHR42811">
    <property type="entry name" value="SERINE ACETYLTRANSFERASE"/>
    <property type="match status" value="1"/>
</dbReference>
<dbReference type="Gene3D" id="2.160.10.10">
    <property type="entry name" value="Hexapeptide repeat proteins"/>
    <property type="match status" value="1"/>
</dbReference>
<dbReference type="InterPro" id="IPR001451">
    <property type="entry name" value="Hexapep"/>
</dbReference>
<gene>
    <name evidence="6" type="ORF">CPT03_16575</name>
</gene>
<dbReference type="InterPro" id="IPR005881">
    <property type="entry name" value="Ser_O-AcTrfase"/>
</dbReference>
<dbReference type="GO" id="GO:0005737">
    <property type="term" value="C:cytoplasm"/>
    <property type="evidence" value="ECO:0007669"/>
    <property type="project" value="InterPro"/>
</dbReference>
<dbReference type="KEGG" id="pgs:CPT03_16575"/>
<dbReference type="InterPro" id="IPR045304">
    <property type="entry name" value="LbH_SAT"/>
</dbReference>
<keyword evidence="3" id="KW-0677">Repeat</keyword>
<dbReference type="RefSeq" id="WP_099439869.1">
    <property type="nucleotide sequence ID" value="NZ_CP024091.1"/>
</dbReference>
<dbReference type="EC" id="2.3.1.30" evidence="5"/>
<comment type="similarity">
    <text evidence="1 5">Belongs to the transferase hexapeptide repeat family.</text>
</comment>
<dbReference type="GO" id="GO:0009001">
    <property type="term" value="F:serine O-acetyltransferase activity"/>
    <property type="evidence" value="ECO:0007669"/>
    <property type="project" value="UniProtKB-EC"/>
</dbReference>
<protein>
    <recommendedName>
        <fullName evidence="5">Serine acetyltransferase</fullName>
        <ecNumber evidence="5">2.3.1.30</ecNumber>
    </recommendedName>
</protein>
<evidence type="ECO:0000256" key="4">
    <source>
        <dbReference type="ARBA" id="ARBA00023315"/>
    </source>
</evidence>
<dbReference type="PIRSF" id="PIRSF000441">
    <property type="entry name" value="CysE"/>
    <property type="match status" value="1"/>
</dbReference>
<keyword evidence="2 5" id="KW-0808">Transferase</keyword>
<name>A0A2D1U8N4_9SPHI</name>